<dbReference type="AlphaFoldDB" id="A0A166N2D9"/>
<sequence length="96" mass="11158">MRPTCCLETAACPVILADVSQSPVVEDSDGQDRLMRWHRPRSSRRRHRSRPVLRERTYLTDRLAAAVARCEHHLQSKEKSYIQYRVGIRVLAVTMI</sequence>
<gene>
    <name evidence="2" type="ORF">EXIGLDRAFT_518012</name>
</gene>
<dbReference type="EMBL" id="KV426795">
    <property type="protein sequence ID" value="KZV78678.1"/>
    <property type="molecule type" value="Genomic_DNA"/>
</dbReference>
<accession>A0A166N2D9</accession>
<keyword evidence="3" id="KW-1185">Reference proteome</keyword>
<protein>
    <submittedName>
        <fullName evidence="2">Uncharacterized protein</fullName>
    </submittedName>
</protein>
<feature type="compositionally biased region" description="Basic residues" evidence="1">
    <location>
        <begin position="36"/>
        <end position="50"/>
    </location>
</feature>
<organism evidence="2 3">
    <name type="scientific">Exidia glandulosa HHB12029</name>
    <dbReference type="NCBI Taxonomy" id="1314781"/>
    <lineage>
        <taxon>Eukaryota</taxon>
        <taxon>Fungi</taxon>
        <taxon>Dikarya</taxon>
        <taxon>Basidiomycota</taxon>
        <taxon>Agaricomycotina</taxon>
        <taxon>Agaricomycetes</taxon>
        <taxon>Auriculariales</taxon>
        <taxon>Exidiaceae</taxon>
        <taxon>Exidia</taxon>
    </lineage>
</organism>
<dbReference type="Proteomes" id="UP000077266">
    <property type="component" value="Unassembled WGS sequence"/>
</dbReference>
<dbReference type="InParanoid" id="A0A166N2D9"/>
<proteinExistence type="predicted"/>
<reference evidence="2 3" key="1">
    <citation type="journal article" date="2016" name="Mol. Biol. Evol.">
        <title>Comparative Genomics of Early-Diverging Mushroom-Forming Fungi Provides Insights into the Origins of Lignocellulose Decay Capabilities.</title>
        <authorList>
            <person name="Nagy L.G."/>
            <person name="Riley R."/>
            <person name="Tritt A."/>
            <person name="Adam C."/>
            <person name="Daum C."/>
            <person name="Floudas D."/>
            <person name="Sun H."/>
            <person name="Yadav J.S."/>
            <person name="Pangilinan J."/>
            <person name="Larsson K.H."/>
            <person name="Matsuura K."/>
            <person name="Barry K."/>
            <person name="Labutti K."/>
            <person name="Kuo R."/>
            <person name="Ohm R.A."/>
            <person name="Bhattacharya S.S."/>
            <person name="Shirouzu T."/>
            <person name="Yoshinaga Y."/>
            <person name="Martin F.M."/>
            <person name="Grigoriev I.V."/>
            <person name="Hibbett D.S."/>
        </authorList>
    </citation>
    <scope>NUCLEOTIDE SEQUENCE [LARGE SCALE GENOMIC DNA]</scope>
    <source>
        <strain evidence="2 3">HHB12029</strain>
    </source>
</reference>
<evidence type="ECO:0000256" key="1">
    <source>
        <dbReference type="SAM" id="MobiDB-lite"/>
    </source>
</evidence>
<evidence type="ECO:0000313" key="2">
    <source>
        <dbReference type="EMBL" id="KZV78678.1"/>
    </source>
</evidence>
<evidence type="ECO:0000313" key="3">
    <source>
        <dbReference type="Proteomes" id="UP000077266"/>
    </source>
</evidence>
<feature type="region of interest" description="Disordered" evidence="1">
    <location>
        <begin position="25"/>
        <end position="50"/>
    </location>
</feature>
<name>A0A166N2D9_EXIGL</name>